<proteinExistence type="predicted"/>
<protein>
    <submittedName>
        <fullName evidence="1">Uncharacterized protein</fullName>
    </submittedName>
</protein>
<evidence type="ECO:0000313" key="1">
    <source>
        <dbReference type="EMBL" id="DAF99402.1"/>
    </source>
</evidence>
<sequence length="60" mass="6900">MDITPTVDNAVAWFGAHTVTHHLDVVDRVDGFDRQHSYCRGLDCAILQRKRVRAHDVEVR</sequence>
<dbReference type="EMBL" id="BK016165">
    <property type="protein sequence ID" value="DAF99402.1"/>
    <property type="molecule type" value="Genomic_DNA"/>
</dbReference>
<organism evidence="1">
    <name type="scientific">Siphoviridae sp. ctjKY6</name>
    <dbReference type="NCBI Taxonomy" id="2825631"/>
    <lineage>
        <taxon>Viruses</taxon>
        <taxon>Duplodnaviria</taxon>
        <taxon>Heunggongvirae</taxon>
        <taxon>Uroviricota</taxon>
        <taxon>Caudoviricetes</taxon>
    </lineage>
</organism>
<name>A0A8S5UYE0_9CAUD</name>
<accession>A0A8S5UYE0</accession>
<reference evidence="1" key="1">
    <citation type="journal article" date="2021" name="Proc. Natl. Acad. Sci. U.S.A.">
        <title>A Catalog of Tens of Thousands of Viruses from Human Metagenomes Reveals Hidden Associations with Chronic Diseases.</title>
        <authorList>
            <person name="Tisza M.J."/>
            <person name="Buck C.B."/>
        </authorList>
    </citation>
    <scope>NUCLEOTIDE SEQUENCE</scope>
    <source>
        <strain evidence="1">CtjKY6</strain>
    </source>
</reference>